<sequence length="182" mass="19788">MINVLPLALAGMLAAAVNSTPFNHKRQDGQQVIFRSDLKQGEGQSPEFKNVFLGHAKTNVTGQYDITFVDQAEKANADRGVVESHGIPLGVGNMTLYINMGTDKANPTGPQPVTLGTTQQSAGWFYTVAGELKSASSVPQWDTWIICEGDQGYPRLYWVGVVDLSVHIPEYCSAVRLYADNV</sequence>
<organism evidence="3 4">
    <name type="scientific">Letharia columbiana</name>
    <dbReference type="NCBI Taxonomy" id="112416"/>
    <lineage>
        <taxon>Eukaryota</taxon>
        <taxon>Fungi</taxon>
        <taxon>Dikarya</taxon>
        <taxon>Ascomycota</taxon>
        <taxon>Pezizomycotina</taxon>
        <taxon>Lecanoromycetes</taxon>
        <taxon>OSLEUM clade</taxon>
        <taxon>Lecanoromycetidae</taxon>
        <taxon>Lecanorales</taxon>
        <taxon>Lecanorineae</taxon>
        <taxon>Parmeliaceae</taxon>
        <taxon>Letharia</taxon>
    </lineage>
</organism>
<dbReference type="OrthoDB" id="5348556at2759"/>
<accession>A0A8H6CM08</accession>
<feature type="chain" id="PRO_5034679039" description="DUF7907 domain-containing protein" evidence="1">
    <location>
        <begin position="20"/>
        <end position="182"/>
    </location>
</feature>
<feature type="signal peptide" evidence="1">
    <location>
        <begin position="1"/>
        <end position="19"/>
    </location>
</feature>
<evidence type="ECO:0000313" key="4">
    <source>
        <dbReference type="Proteomes" id="UP000578531"/>
    </source>
</evidence>
<keyword evidence="1" id="KW-0732">Signal</keyword>
<dbReference type="RefSeq" id="XP_037158659.1">
    <property type="nucleotide sequence ID" value="XM_037314457.1"/>
</dbReference>
<evidence type="ECO:0000259" key="2">
    <source>
        <dbReference type="Pfam" id="PF25484"/>
    </source>
</evidence>
<reference evidence="3 4" key="1">
    <citation type="journal article" date="2020" name="Genomics">
        <title>Complete, high-quality genomes from long-read metagenomic sequencing of two wolf lichen thalli reveals enigmatic genome architecture.</title>
        <authorList>
            <person name="McKenzie S.K."/>
            <person name="Walston R.F."/>
            <person name="Allen J.L."/>
        </authorList>
    </citation>
    <scope>NUCLEOTIDE SEQUENCE [LARGE SCALE GENOMIC DNA]</scope>
    <source>
        <strain evidence="3">WasteWater2</strain>
    </source>
</reference>
<dbReference type="InterPro" id="IPR057229">
    <property type="entry name" value="DUF7907"/>
</dbReference>
<proteinExistence type="predicted"/>
<dbReference type="GeneID" id="59294256"/>
<comment type="caution">
    <text evidence="3">The sequence shown here is derived from an EMBL/GenBank/DDBJ whole genome shotgun (WGS) entry which is preliminary data.</text>
</comment>
<dbReference type="AlphaFoldDB" id="A0A8H6CM08"/>
<name>A0A8H6CM08_9LECA</name>
<evidence type="ECO:0000256" key="1">
    <source>
        <dbReference type="SAM" id="SignalP"/>
    </source>
</evidence>
<protein>
    <recommendedName>
        <fullName evidence="2">DUF7907 domain-containing protein</fullName>
    </recommendedName>
</protein>
<evidence type="ECO:0000313" key="3">
    <source>
        <dbReference type="EMBL" id="KAF6225992.1"/>
    </source>
</evidence>
<gene>
    <name evidence="3" type="ORF">HO173_012622</name>
</gene>
<keyword evidence="4" id="KW-1185">Reference proteome</keyword>
<feature type="domain" description="DUF7907" evidence="2">
    <location>
        <begin position="31"/>
        <end position="179"/>
    </location>
</feature>
<dbReference type="Proteomes" id="UP000578531">
    <property type="component" value="Unassembled WGS sequence"/>
</dbReference>
<dbReference type="EMBL" id="JACCJC010000096">
    <property type="protein sequence ID" value="KAF6225992.1"/>
    <property type="molecule type" value="Genomic_DNA"/>
</dbReference>
<dbReference type="Pfam" id="PF25484">
    <property type="entry name" value="DUF7907"/>
    <property type="match status" value="1"/>
</dbReference>